<feature type="transmembrane region" description="Helical" evidence="1">
    <location>
        <begin position="40"/>
        <end position="62"/>
    </location>
</feature>
<keyword evidence="1" id="KW-1133">Transmembrane helix</keyword>
<comment type="caution">
    <text evidence="2">The sequence shown here is derived from an EMBL/GenBank/DDBJ whole genome shotgun (WGS) entry which is preliminary data.</text>
</comment>
<dbReference type="EMBL" id="JACHMB010000001">
    <property type="protein sequence ID" value="MBB5781800.1"/>
    <property type="molecule type" value="Genomic_DNA"/>
</dbReference>
<name>A0A7W9GDI0_9ACTN</name>
<sequence length="321" mass="34016">MNELEMISKMLHKPDPSDTVVREGRRRLQDAQAQPRRRSFVWLAGGMGLTTAAAAAAVAVVVTTSGTPVAVTTGSPNKTPHSASAVPAQLSSTQILLAAASTAQNRSGSGTYWHVKADHSVRAGKKTLPTKSTESWIRRDGQAWVPSDEGDTVYKAKGSKTFSLADSHVSFSQIEQLPTDPEALKAWIADKVDNGDGDADPAAREWFVANSLVNLLGDLPAPPEVRAAAFRALATIPIVKSIGTMKDGLGRAGDGLEISDLGVDLKVIIDPETSLVLGSSYRSGKDGEIYKEGTTTVRVSEWTNTLPPVVPEPERTGPARG</sequence>
<keyword evidence="1" id="KW-0812">Transmembrane</keyword>
<evidence type="ECO:0000313" key="2">
    <source>
        <dbReference type="EMBL" id="MBB5781800.1"/>
    </source>
</evidence>
<dbReference type="RefSeq" id="WP_185075030.1">
    <property type="nucleotide sequence ID" value="NZ_JACHMB010000001.1"/>
</dbReference>
<reference evidence="2 3" key="1">
    <citation type="submission" date="2020-08" db="EMBL/GenBank/DDBJ databases">
        <title>Sequencing the genomes of 1000 actinobacteria strains.</title>
        <authorList>
            <person name="Klenk H.-P."/>
        </authorList>
    </citation>
    <scope>NUCLEOTIDE SEQUENCE [LARGE SCALE GENOMIC DNA]</scope>
    <source>
        <strain evidence="2 3">DSM 45507</strain>
    </source>
</reference>
<organism evidence="2 3">
    <name type="scientific">Nonomuraea jabiensis</name>
    <dbReference type="NCBI Taxonomy" id="882448"/>
    <lineage>
        <taxon>Bacteria</taxon>
        <taxon>Bacillati</taxon>
        <taxon>Actinomycetota</taxon>
        <taxon>Actinomycetes</taxon>
        <taxon>Streptosporangiales</taxon>
        <taxon>Streptosporangiaceae</taxon>
        <taxon>Nonomuraea</taxon>
    </lineage>
</organism>
<evidence type="ECO:0000313" key="3">
    <source>
        <dbReference type="Proteomes" id="UP000579153"/>
    </source>
</evidence>
<evidence type="ECO:0000256" key="1">
    <source>
        <dbReference type="SAM" id="Phobius"/>
    </source>
</evidence>
<protein>
    <recommendedName>
        <fullName evidence="4">CU044_5270 family protein</fullName>
    </recommendedName>
</protein>
<dbReference type="InterPro" id="IPR047789">
    <property type="entry name" value="CU044_5270-like"/>
</dbReference>
<keyword evidence="1" id="KW-0472">Membrane</keyword>
<dbReference type="Proteomes" id="UP000579153">
    <property type="component" value="Unassembled WGS sequence"/>
</dbReference>
<proteinExistence type="predicted"/>
<accession>A0A7W9GDI0</accession>
<keyword evidence="3" id="KW-1185">Reference proteome</keyword>
<dbReference type="NCBIfam" id="NF038083">
    <property type="entry name" value="CU044_5270_fam"/>
    <property type="match status" value="1"/>
</dbReference>
<dbReference type="AlphaFoldDB" id="A0A7W9GDI0"/>
<evidence type="ECO:0008006" key="4">
    <source>
        <dbReference type="Google" id="ProtNLM"/>
    </source>
</evidence>
<gene>
    <name evidence="2" type="ORF">HD596_008556</name>
</gene>